<dbReference type="Gene3D" id="3.90.190.10">
    <property type="entry name" value="Protein tyrosine phosphatase superfamily"/>
    <property type="match status" value="1"/>
</dbReference>
<accession>A0A345E5X1</accession>
<dbReference type="OrthoDB" id="117569at2157"/>
<dbReference type="SUPFAM" id="SSF52799">
    <property type="entry name" value="(Phosphotyrosine protein) phosphatases II"/>
    <property type="match status" value="1"/>
</dbReference>
<keyword evidence="5" id="KW-1185">Reference proteome</keyword>
<dbReference type="Pfam" id="PF22785">
    <property type="entry name" value="Tc-R-P"/>
    <property type="match status" value="1"/>
</dbReference>
<reference evidence="2 5" key="2">
    <citation type="submission" date="2018-07" db="EMBL/GenBank/DDBJ databases">
        <title>Genome sequences of Haloplanus sp. CBA1113.</title>
        <authorList>
            <person name="Kim Y.B."/>
            <person name="Roh S.W."/>
        </authorList>
    </citation>
    <scope>NUCLEOTIDE SEQUENCE [LARGE SCALE GENOMIC DNA]</scope>
    <source>
        <strain evidence="2 5">CBA1113</strain>
    </source>
</reference>
<name>A0A345E5X1_9EURY</name>
<dbReference type="PROSITE" id="PS00383">
    <property type="entry name" value="TYR_PHOSPHATASE_1"/>
    <property type="match status" value="1"/>
</dbReference>
<dbReference type="PROSITE" id="PS50056">
    <property type="entry name" value="TYR_PHOSPHATASE_2"/>
    <property type="match status" value="1"/>
</dbReference>
<evidence type="ECO:0000259" key="1">
    <source>
        <dbReference type="PROSITE" id="PS50056"/>
    </source>
</evidence>
<reference evidence="3 4" key="1">
    <citation type="submission" date="2018-07" db="EMBL/GenBank/DDBJ databases">
        <title>Genome sequences of Haloplanus sp. CBA1112.</title>
        <authorList>
            <person name="Kim Y.B."/>
            <person name="Roh S.W."/>
        </authorList>
    </citation>
    <scope>NUCLEOTIDE SEQUENCE [LARGE SCALE GENOMIC DNA]</scope>
    <source>
        <strain evidence="3 4">CBA1112</strain>
    </source>
</reference>
<sequence length="163" mass="18280">MYNFAPAAEDERIVFGACRPNHPRRAPPDSSVDDWVRYMQERDVERVCCLLDETHLSEYDDLLDTYAAAFGEDRVTHASIEDFSVVDRRTLHETILPFLDASNAASERVVVHCSAGSGRTGHVLALWLAHDRGCSIEDAVAEVRRMGRRPLEAASRADLRALL</sequence>
<feature type="domain" description="Tyrosine specific protein phosphatases" evidence="1">
    <location>
        <begin position="93"/>
        <end position="145"/>
    </location>
</feature>
<evidence type="ECO:0000313" key="3">
    <source>
        <dbReference type="EMBL" id="AXG11008.1"/>
    </source>
</evidence>
<dbReference type="InterPro" id="IPR016130">
    <property type="entry name" value="Tyr_Pase_AS"/>
</dbReference>
<evidence type="ECO:0000313" key="4">
    <source>
        <dbReference type="Proteomes" id="UP000252985"/>
    </source>
</evidence>
<dbReference type="KEGG" id="haq:DU484_14760"/>
<accession>A0A345EFN6</accession>
<organism evidence="2 5">
    <name type="scientific">Haloplanus rubicundus</name>
    <dbReference type="NCBI Taxonomy" id="1547898"/>
    <lineage>
        <taxon>Archaea</taxon>
        <taxon>Methanobacteriati</taxon>
        <taxon>Methanobacteriota</taxon>
        <taxon>Stenosarchaea group</taxon>
        <taxon>Halobacteria</taxon>
        <taxon>Halobacteriales</taxon>
        <taxon>Haloferacaceae</taxon>
        <taxon>Haloplanus</taxon>
    </lineage>
</organism>
<dbReference type="AlphaFoldDB" id="A0A345E5X1"/>
<evidence type="ECO:0000313" key="2">
    <source>
        <dbReference type="EMBL" id="AXG07593.1"/>
    </source>
</evidence>
<dbReference type="InterPro" id="IPR029021">
    <property type="entry name" value="Prot-tyrosine_phosphatase-like"/>
</dbReference>
<proteinExistence type="predicted"/>
<dbReference type="EMBL" id="CP031148">
    <property type="protein sequence ID" value="AXG11008.1"/>
    <property type="molecule type" value="Genomic_DNA"/>
</dbReference>
<gene>
    <name evidence="3" type="ORF">DU484_14760</name>
    <name evidence="2" type="ORF">DU500_14790</name>
</gene>
<dbReference type="KEGG" id="haj:DU500_14790"/>
<dbReference type="RefSeq" id="WP_114586718.1">
    <property type="nucleotide sequence ID" value="NZ_CP031148.1"/>
</dbReference>
<dbReference type="Proteomes" id="UP000252985">
    <property type="component" value="Chromosome"/>
</dbReference>
<dbReference type="Proteomes" id="UP000253273">
    <property type="component" value="Chromosome"/>
</dbReference>
<dbReference type="InterPro" id="IPR000387">
    <property type="entry name" value="Tyr_Pase_dom"/>
</dbReference>
<evidence type="ECO:0000313" key="5">
    <source>
        <dbReference type="Proteomes" id="UP000253273"/>
    </source>
</evidence>
<protein>
    <submittedName>
        <fullName evidence="2">Protein phosphatase</fullName>
    </submittedName>
</protein>
<dbReference type="EMBL" id="CP031150">
    <property type="protein sequence ID" value="AXG07593.1"/>
    <property type="molecule type" value="Genomic_DNA"/>
</dbReference>
<dbReference type="GeneID" id="37288264"/>